<gene>
    <name evidence="2" type="ORF">M8C21_033215</name>
</gene>
<protein>
    <submittedName>
        <fullName evidence="2">Uncharacterized protein</fullName>
    </submittedName>
</protein>
<comment type="caution">
    <text evidence="2">The sequence shown here is derived from an EMBL/GenBank/DDBJ whole genome shotgun (WGS) entry which is preliminary data.</text>
</comment>
<proteinExistence type="predicted"/>
<sequence length="87" mass="9764">MSFQGDSMTALPRPPLGAAGDSLSILYRPPYYHRTTADFLFLNLLPRLPISIVYGRILGCKGRKNGKPRISHRRRDQGQVAAKIEKL</sequence>
<dbReference type="Proteomes" id="UP001206925">
    <property type="component" value="Unassembled WGS sequence"/>
</dbReference>
<dbReference type="AlphaFoldDB" id="A0AAD5GE77"/>
<accession>A0AAD5GE77</accession>
<evidence type="ECO:0000313" key="2">
    <source>
        <dbReference type="EMBL" id="KAI7739045.1"/>
    </source>
</evidence>
<feature type="compositionally biased region" description="Basic residues" evidence="1">
    <location>
        <begin position="64"/>
        <end position="75"/>
    </location>
</feature>
<dbReference type="EMBL" id="JAMZMK010008682">
    <property type="protein sequence ID" value="KAI7739045.1"/>
    <property type="molecule type" value="Genomic_DNA"/>
</dbReference>
<name>A0AAD5GE77_AMBAR</name>
<reference evidence="2" key="1">
    <citation type="submission" date="2022-06" db="EMBL/GenBank/DDBJ databases">
        <title>Uncovering the hologenomic basis of an extraordinary plant invasion.</title>
        <authorList>
            <person name="Bieker V.C."/>
            <person name="Martin M.D."/>
            <person name="Gilbert T."/>
            <person name="Hodgins K."/>
            <person name="Battlay P."/>
            <person name="Petersen B."/>
            <person name="Wilson J."/>
        </authorList>
    </citation>
    <scope>NUCLEOTIDE SEQUENCE</scope>
    <source>
        <strain evidence="2">AA19_3_7</strain>
        <tissue evidence="2">Leaf</tissue>
    </source>
</reference>
<feature type="region of interest" description="Disordered" evidence="1">
    <location>
        <begin position="64"/>
        <end position="87"/>
    </location>
</feature>
<organism evidence="2 3">
    <name type="scientific">Ambrosia artemisiifolia</name>
    <name type="common">Common ragweed</name>
    <dbReference type="NCBI Taxonomy" id="4212"/>
    <lineage>
        <taxon>Eukaryota</taxon>
        <taxon>Viridiplantae</taxon>
        <taxon>Streptophyta</taxon>
        <taxon>Embryophyta</taxon>
        <taxon>Tracheophyta</taxon>
        <taxon>Spermatophyta</taxon>
        <taxon>Magnoliopsida</taxon>
        <taxon>eudicotyledons</taxon>
        <taxon>Gunneridae</taxon>
        <taxon>Pentapetalae</taxon>
        <taxon>asterids</taxon>
        <taxon>campanulids</taxon>
        <taxon>Asterales</taxon>
        <taxon>Asteraceae</taxon>
        <taxon>Asteroideae</taxon>
        <taxon>Heliantheae alliance</taxon>
        <taxon>Heliantheae</taxon>
        <taxon>Ambrosia</taxon>
    </lineage>
</organism>
<keyword evidence="3" id="KW-1185">Reference proteome</keyword>
<evidence type="ECO:0000256" key="1">
    <source>
        <dbReference type="SAM" id="MobiDB-lite"/>
    </source>
</evidence>
<evidence type="ECO:0000313" key="3">
    <source>
        <dbReference type="Proteomes" id="UP001206925"/>
    </source>
</evidence>